<dbReference type="EMBL" id="PXOH01000014">
    <property type="protein sequence ID" value="PSF36294.1"/>
    <property type="molecule type" value="Genomic_DNA"/>
</dbReference>
<accession>A0A2T1LWM3</accession>
<proteinExistence type="predicted"/>
<evidence type="ECO:0000313" key="3">
    <source>
        <dbReference type="Proteomes" id="UP000239001"/>
    </source>
</evidence>
<dbReference type="Proteomes" id="UP000239001">
    <property type="component" value="Unassembled WGS sequence"/>
</dbReference>
<dbReference type="OrthoDB" id="490046at2"/>
<keyword evidence="3" id="KW-1185">Reference proteome</keyword>
<dbReference type="AlphaFoldDB" id="A0A2T1LWM3"/>
<protein>
    <submittedName>
        <fullName evidence="2">Uncharacterized protein</fullName>
    </submittedName>
</protein>
<dbReference type="RefSeq" id="WP_106457478.1">
    <property type="nucleotide sequence ID" value="NZ_PXOH01000014.1"/>
</dbReference>
<name>A0A2T1LWM3_9CHRO</name>
<evidence type="ECO:0000313" key="2">
    <source>
        <dbReference type="EMBL" id="PSF36294.1"/>
    </source>
</evidence>
<reference evidence="2 3" key="2">
    <citation type="submission" date="2018-03" db="EMBL/GenBank/DDBJ databases">
        <authorList>
            <person name="Keele B.F."/>
        </authorList>
    </citation>
    <scope>NUCLEOTIDE SEQUENCE [LARGE SCALE GENOMIC DNA]</scope>
    <source>
        <strain evidence="2 3">CCALA 016</strain>
    </source>
</reference>
<keyword evidence="1" id="KW-1133">Transmembrane helix</keyword>
<keyword evidence="1" id="KW-0812">Transmembrane</keyword>
<organism evidence="2 3">
    <name type="scientific">Aphanothece hegewaldii CCALA 016</name>
    <dbReference type="NCBI Taxonomy" id="2107694"/>
    <lineage>
        <taxon>Bacteria</taxon>
        <taxon>Bacillati</taxon>
        <taxon>Cyanobacteriota</taxon>
        <taxon>Cyanophyceae</taxon>
        <taxon>Oscillatoriophycideae</taxon>
        <taxon>Chroococcales</taxon>
        <taxon>Aphanothecaceae</taxon>
        <taxon>Aphanothece</taxon>
    </lineage>
</organism>
<gene>
    <name evidence="2" type="ORF">C7H19_13895</name>
</gene>
<sequence>MSHAQLLQSAKRGDTEAISILLNRCLQVRRVSLVETNLNENCLELKLVSPKVPNQYKLIPFLRDEISSLGIELLEKVKIYALTDITSEPAWETSIILEQDWSTAQNLADAVVKGKRSIYEENESEIVADISSEEENLIEEQTEVENISSVTETIEENLSITEEVPQTLIQPPQKSSLSLFPLVLSFVIGLLTGLSIGYFFSMQKASISEPTIYTTPQQ</sequence>
<feature type="transmembrane region" description="Helical" evidence="1">
    <location>
        <begin position="179"/>
        <end position="200"/>
    </location>
</feature>
<keyword evidence="1" id="KW-0472">Membrane</keyword>
<evidence type="ECO:0000256" key="1">
    <source>
        <dbReference type="SAM" id="Phobius"/>
    </source>
</evidence>
<reference evidence="2 3" key="1">
    <citation type="submission" date="2018-03" db="EMBL/GenBank/DDBJ databases">
        <title>The ancient ancestry and fast evolution of plastids.</title>
        <authorList>
            <person name="Moore K.R."/>
            <person name="Magnabosco C."/>
            <person name="Momper L."/>
            <person name="Gold D.A."/>
            <person name="Bosak T."/>
            <person name="Fournier G.P."/>
        </authorList>
    </citation>
    <scope>NUCLEOTIDE SEQUENCE [LARGE SCALE GENOMIC DNA]</scope>
    <source>
        <strain evidence="2 3">CCALA 016</strain>
    </source>
</reference>
<comment type="caution">
    <text evidence="2">The sequence shown here is derived from an EMBL/GenBank/DDBJ whole genome shotgun (WGS) entry which is preliminary data.</text>
</comment>